<keyword evidence="3" id="KW-1185">Reference proteome</keyword>
<dbReference type="InterPro" id="IPR052709">
    <property type="entry name" value="Transposase-MT_Hybrid"/>
</dbReference>
<feature type="domain" description="Tc1-like transposase DDE" evidence="1">
    <location>
        <begin position="28"/>
        <end position="106"/>
    </location>
</feature>
<accession>S8B8M6</accession>
<sequence>MIWAMFAGSVAGPIHIVNKTITGDYYTNEMLAEYLPEFYEQLIEELGTAPIFMHDNAPVHKAYVATDWFKEHGIIVMDWPPYSPDLNPIEHVWRYLKDQLHKLYPRLKDIENKAEAVKQLKAVLEEVWYSLAAEYFENLAASMPKRVQAVIDAKGWYTKY</sequence>
<dbReference type="OrthoDB" id="5417288at2759"/>
<reference evidence="2 3" key="1">
    <citation type="journal article" date="2013" name="PLoS Genet.">
        <title>Genomic mechanisms accounting for the adaptation to parasitism in nematode-trapping fungi.</title>
        <authorList>
            <person name="Meerupati T."/>
            <person name="Andersson K.M."/>
            <person name="Friman E."/>
            <person name="Kumar D."/>
            <person name="Tunlid A."/>
            <person name="Ahren D."/>
        </authorList>
    </citation>
    <scope>NUCLEOTIDE SEQUENCE [LARGE SCALE GENOMIC DNA]</scope>
    <source>
        <strain evidence="2 3">CBS 200.50</strain>
    </source>
</reference>
<dbReference type="AlphaFoldDB" id="S8B8M6"/>
<dbReference type="Pfam" id="PF13358">
    <property type="entry name" value="DDE_3"/>
    <property type="match status" value="1"/>
</dbReference>
<name>S8B8M6_DACHA</name>
<dbReference type="GO" id="GO:0003676">
    <property type="term" value="F:nucleic acid binding"/>
    <property type="evidence" value="ECO:0007669"/>
    <property type="project" value="InterPro"/>
</dbReference>
<comment type="caution">
    <text evidence="2">The sequence shown here is derived from an EMBL/GenBank/DDBJ whole genome shotgun (WGS) entry which is preliminary data.</text>
</comment>
<evidence type="ECO:0000259" key="1">
    <source>
        <dbReference type="Pfam" id="PF13358"/>
    </source>
</evidence>
<dbReference type="InterPro" id="IPR038717">
    <property type="entry name" value="Tc1-like_DDE_dom"/>
</dbReference>
<protein>
    <recommendedName>
        <fullName evidence="1">Tc1-like transposase DDE domain-containing protein</fullName>
    </recommendedName>
</protein>
<evidence type="ECO:0000313" key="3">
    <source>
        <dbReference type="Proteomes" id="UP000015100"/>
    </source>
</evidence>
<dbReference type="EMBL" id="AQGS01001177">
    <property type="protein sequence ID" value="EPS35363.1"/>
    <property type="molecule type" value="Genomic_DNA"/>
</dbReference>
<dbReference type="PANTHER" id="PTHR46060:SF1">
    <property type="entry name" value="MARINER MOS1 TRANSPOSASE-LIKE PROTEIN"/>
    <property type="match status" value="1"/>
</dbReference>
<dbReference type="Proteomes" id="UP000015100">
    <property type="component" value="Unassembled WGS sequence"/>
</dbReference>
<gene>
    <name evidence="2" type="ORF">H072_11274</name>
</gene>
<dbReference type="STRING" id="1284197.S8B8M6"/>
<dbReference type="SUPFAM" id="SSF53098">
    <property type="entry name" value="Ribonuclease H-like"/>
    <property type="match status" value="1"/>
</dbReference>
<dbReference type="PANTHER" id="PTHR46060">
    <property type="entry name" value="MARINER MOS1 TRANSPOSASE-LIKE PROTEIN"/>
    <property type="match status" value="1"/>
</dbReference>
<dbReference type="HOGENOM" id="CLU_033666_12_0_1"/>
<dbReference type="InterPro" id="IPR036397">
    <property type="entry name" value="RNaseH_sf"/>
</dbReference>
<dbReference type="eggNOG" id="ENOG502SCE0">
    <property type="taxonomic scope" value="Eukaryota"/>
</dbReference>
<dbReference type="InterPro" id="IPR012337">
    <property type="entry name" value="RNaseH-like_sf"/>
</dbReference>
<organism evidence="2 3">
    <name type="scientific">Dactylellina haptotyla (strain CBS 200.50)</name>
    <name type="common">Nematode-trapping fungus</name>
    <name type="synonym">Monacrosporium haptotylum</name>
    <dbReference type="NCBI Taxonomy" id="1284197"/>
    <lineage>
        <taxon>Eukaryota</taxon>
        <taxon>Fungi</taxon>
        <taxon>Dikarya</taxon>
        <taxon>Ascomycota</taxon>
        <taxon>Pezizomycotina</taxon>
        <taxon>Orbiliomycetes</taxon>
        <taxon>Orbiliales</taxon>
        <taxon>Orbiliaceae</taxon>
        <taxon>Dactylellina</taxon>
    </lineage>
</organism>
<dbReference type="OMA" id="QWINDHY"/>
<reference evidence="3" key="2">
    <citation type="submission" date="2013-04" db="EMBL/GenBank/DDBJ databases">
        <title>Genomic mechanisms accounting for the adaptation to parasitism in nematode-trapping fungi.</title>
        <authorList>
            <person name="Ahren D.G."/>
        </authorList>
    </citation>
    <scope>NUCLEOTIDE SEQUENCE [LARGE SCALE GENOMIC DNA]</scope>
    <source>
        <strain evidence="3">CBS 200.50</strain>
    </source>
</reference>
<dbReference type="Gene3D" id="3.30.420.10">
    <property type="entry name" value="Ribonuclease H-like superfamily/Ribonuclease H"/>
    <property type="match status" value="1"/>
</dbReference>
<proteinExistence type="predicted"/>
<evidence type="ECO:0000313" key="2">
    <source>
        <dbReference type="EMBL" id="EPS35363.1"/>
    </source>
</evidence>